<keyword evidence="3" id="KW-1185">Reference proteome</keyword>
<feature type="compositionally biased region" description="Basic and acidic residues" evidence="1">
    <location>
        <begin position="25"/>
        <end position="37"/>
    </location>
</feature>
<name>A0A8H4VW78_9HELO</name>
<feature type="compositionally biased region" description="Basic and acidic residues" evidence="1">
    <location>
        <begin position="123"/>
        <end position="136"/>
    </location>
</feature>
<evidence type="ECO:0000256" key="1">
    <source>
        <dbReference type="SAM" id="MobiDB-lite"/>
    </source>
</evidence>
<organism evidence="2 3">
    <name type="scientific">Cudoniella acicularis</name>
    <dbReference type="NCBI Taxonomy" id="354080"/>
    <lineage>
        <taxon>Eukaryota</taxon>
        <taxon>Fungi</taxon>
        <taxon>Dikarya</taxon>
        <taxon>Ascomycota</taxon>
        <taxon>Pezizomycotina</taxon>
        <taxon>Leotiomycetes</taxon>
        <taxon>Helotiales</taxon>
        <taxon>Tricladiaceae</taxon>
        <taxon>Cudoniella</taxon>
    </lineage>
</organism>
<dbReference type="AlphaFoldDB" id="A0A8H4VW78"/>
<feature type="compositionally biased region" description="Basic residues" evidence="1">
    <location>
        <begin position="1"/>
        <end position="11"/>
    </location>
</feature>
<gene>
    <name evidence="2" type="ORF">G7Y89_g13275</name>
</gene>
<evidence type="ECO:0000313" key="2">
    <source>
        <dbReference type="EMBL" id="KAF4624896.1"/>
    </source>
</evidence>
<proteinExistence type="predicted"/>
<dbReference type="Proteomes" id="UP000566819">
    <property type="component" value="Unassembled WGS sequence"/>
</dbReference>
<evidence type="ECO:0000313" key="3">
    <source>
        <dbReference type="Proteomes" id="UP000566819"/>
    </source>
</evidence>
<sequence>MRKHTGTRKGRMQTVGPVPVYDLHLGSEVERRDKQQDDSSFAGFRMEPCMETYAIEVSKFSMKDRRISSHKILSSGPEYLGSRVEDSDEQQKDNPGAVTQIKSAESRREVDGSEEQQNQLSEDSQRELIRLERCDE</sequence>
<feature type="compositionally biased region" description="Basic and acidic residues" evidence="1">
    <location>
        <begin position="83"/>
        <end position="92"/>
    </location>
</feature>
<feature type="region of interest" description="Disordered" evidence="1">
    <location>
        <begin position="70"/>
        <end position="136"/>
    </location>
</feature>
<protein>
    <submittedName>
        <fullName evidence="2">Uncharacterized protein</fullName>
    </submittedName>
</protein>
<comment type="caution">
    <text evidence="2">The sequence shown here is derived from an EMBL/GenBank/DDBJ whole genome shotgun (WGS) entry which is preliminary data.</text>
</comment>
<feature type="region of interest" description="Disordered" evidence="1">
    <location>
        <begin position="1"/>
        <end position="45"/>
    </location>
</feature>
<dbReference type="EMBL" id="JAAMPI010001524">
    <property type="protein sequence ID" value="KAF4624896.1"/>
    <property type="molecule type" value="Genomic_DNA"/>
</dbReference>
<accession>A0A8H4VW78</accession>
<reference evidence="2 3" key="1">
    <citation type="submission" date="2020-03" db="EMBL/GenBank/DDBJ databases">
        <title>Draft Genome Sequence of Cudoniella acicularis.</title>
        <authorList>
            <person name="Buettner E."/>
            <person name="Kellner H."/>
        </authorList>
    </citation>
    <scope>NUCLEOTIDE SEQUENCE [LARGE SCALE GENOMIC DNA]</scope>
    <source>
        <strain evidence="2 3">DSM 108380</strain>
    </source>
</reference>